<dbReference type="EMBL" id="AP015029">
    <property type="protein sequence ID" value="BAW23997.1"/>
    <property type="molecule type" value="Genomic_DNA"/>
</dbReference>
<evidence type="ECO:0000256" key="1">
    <source>
        <dbReference type="SAM" id="MobiDB-lite"/>
    </source>
</evidence>
<dbReference type="AlphaFoldDB" id="A0A1L7NEW1"/>
<organism evidence="2 3">
    <name type="scientific">Pseudomonas putida</name>
    <name type="common">Arthrobacter siderocapsulatus</name>
    <dbReference type="NCBI Taxonomy" id="303"/>
    <lineage>
        <taxon>Bacteria</taxon>
        <taxon>Pseudomonadati</taxon>
        <taxon>Pseudomonadota</taxon>
        <taxon>Gammaproteobacteria</taxon>
        <taxon>Pseudomonadales</taxon>
        <taxon>Pseudomonadaceae</taxon>
        <taxon>Pseudomonas</taxon>
    </lineage>
</organism>
<accession>A0A1L7NEW1</accession>
<evidence type="ECO:0000313" key="3">
    <source>
        <dbReference type="Proteomes" id="UP000218731"/>
    </source>
</evidence>
<feature type="region of interest" description="Disordered" evidence="1">
    <location>
        <begin position="25"/>
        <end position="48"/>
    </location>
</feature>
<evidence type="ECO:0000313" key="2">
    <source>
        <dbReference type="EMBL" id="BAW23997.1"/>
    </source>
</evidence>
<reference evidence="2 3" key="1">
    <citation type="submission" date="2015-11" db="EMBL/GenBank/DDBJ databases">
        <title>Complete genome sequencing of a biphenyl-degrading bacterium, Pseudomonas putida KF715 (=NBRC110667).</title>
        <authorList>
            <person name="Suenaga H."/>
            <person name="Fujihara N."/>
            <person name="Watanabe T."/>
            <person name="Hirose J."/>
            <person name="Kimura N."/>
            <person name="Yamazoe A."/>
            <person name="Hosoyama A."/>
            <person name="Shimodaira J."/>
            <person name="Furukawa K."/>
        </authorList>
    </citation>
    <scope>NUCLEOTIDE SEQUENCE [LARGE SCALE GENOMIC DNA]</scope>
    <source>
        <strain evidence="2 3">KF715</strain>
    </source>
</reference>
<protein>
    <submittedName>
        <fullName evidence="2">Uncharacterized protein</fullName>
    </submittedName>
</protein>
<name>A0A1L7NEW1_PSEPU</name>
<proteinExistence type="predicted"/>
<gene>
    <name evidence="2" type="ORF">KF715C_ch34240</name>
</gene>
<dbReference type="RefSeq" id="WP_157754409.1">
    <property type="nucleotide sequence ID" value="NZ_AP015029.1"/>
</dbReference>
<sequence>MNTTPRLAAQLDWMTVGAFSPERYQGEERKEYEDEAARIERQWDNQPS</sequence>
<dbReference type="Proteomes" id="UP000218731">
    <property type="component" value="Chromosome 1"/>
</dbReference>